<protein>
    <recommendedName>
        <fullName evidence="1">N-acetyltransferase domain-containing protein</fullName>
    </recommendedName>
</protein>
<evidence type="ECO:0000313" key="2">
    <source>
        <dbReference type="EMBL" id="KRN74721.1"/>
    </source>
</evidence>
<keyword evidence="3" id="KW-1185">Reference proteome</keyword>
<name>A0A0R2JBV4_9LACO</name>
<dbReference type="PROSITE" id="PS51729">
    <property type="entry name" value="GNAT_YJDJ"/>
    <property type="match status" value="1"/>
</dbReference>
<dbReference type="CDD" id="cd04301">
    <property type="entry name" value="NAT_SF"/>
    <property type="match status" value="1"/>
</dbReference>
<comment type="caution">
    <text evidence="2">The sequence shown here is derived from an EMBL/GenBank/DDBJ whole genome shotgun (WGS) entry which is preliminary data.</text>
</comment>
<dbReference type="PATRIC" id="fig|1616.3.peg.1159"/>
<dbReference type="OrthoDB" id="9793389at2"/>
<dbReference type="STRING" id="1616.IV73_GL001128"/>
<evidence type="ECO:0000259" key="1">
    <source>
        <dbReference type="PROSITE" id="PS51729"/>
    </source>
</evidence>
<dbReference type="InterPro" id="IPR031165">
    <property type="entry name" value="GNAT_YJDJ"/>
</dbReference>
<reference evidence="2 3" key="1">
    <citation type="journal article" date="2015" name="Genome Announc.">
        <title>Expanding the biotechnology potential of lactobacilli through comparative genomics of 213 strains and associated genera.</title>
        <authorList>
            <person name="Sun Z."/>
            <person name="Harris H.M."/>
            <person name="McCann A."/>
            <person name="Guo C."/>
            <person name="Argimon S."/>
            <person name="Zhang W."/>
            <person name="Yang X."/>
            <person name="Jeffery I.B."/>
            <person name="Cooney J.C."/>
            <person name="Kagawa T.F."/>
            <person name="Liu W."/>
            <person name="Song Y."/>
            <person name="Salvetti E."/>
            <person name="Wrobel A."/>
            <person name="Rasinkangas P."/>
            <person name="Parkhill J."/>
            <person name="Rea M.C."/>
            <person name="O'Sullivan O."/>
            <person name="Ritari J."/>
            <person name="Douillard F.P."/>
            <person name="Paul Ross R."/>
            <person name="Yang R."/>
            <person name="Briner A.E."/>
            <person name="Felis G.E."/>
            <person name="de Vos W.M."/>
            <person name="Barrangou R."/>
            <person name="Klaenhammer T.R."/>
            <person name="Caufield P.W."/>
            <person name="Cui Y."/>
            <person name="Zhang H."/>
            <person name="O'Toole P.W."/>
        </authorList>
    </citation>
    <scope>NUCLEOTIDE SEQUENCE [LARGE SCALE GENOMIC DNA]</scope>
    <source>
        <strain evidence="2 3">DSM 20593</strain>
    </source>
</reference>
<dbReference type="RefSeq" id="WP_057756045.1">
    <property type="nucleotide sequence ID" value="NZ_JQBP01000006.1"/>
</dbReference>
<accession>A0A0R2JBV4</accession>
<dbReference type="Gene3D" id="3.40.630.30">
    <property type="match status" value="1"/>
</dbReference>
<dbReference type="AlphaFoldDB" id="A0A0R2JBV4"/>
<dbReference type="Proteomes" id="UP000051655">
    <property type="component" value="Unassembled WGS sequence"/>
</dbReference>
<dbReference type="InterPro" id="IPR016181">
    <property type="entry name" value="Acyl_CoA_acyltransferase"/>
</dbReference>
<dbReference type="SUPFAM" id="SSF55729">
    <property type="entry name" value="Acyl-CoA N-acyltransferases (Nat)"/>
    <property type="match status" value="1"/>
</dbReference>
<evidence type="ECO:0000313" key="3">
    <source>
        <dbReference type="Proteomes" id="UP000051655"/>
    </source>
</evidence>
<gene>
    <name evidence="2" type="ORF">IV73_GL001128</name>
</gene>
<feature type="domain" description="N-acetyltransferase" evidence="1">
    <location>
        <begin position="3"/>
        <end position="91"/>
    </location>
</feature>
<sequence length="98" mass="11314">MEFEIEDRRIFHLNPVQEVDAELTYQPLENGRVWSIDSTNVRPELQGQGVAGQMLALLVGRAQQQGVKLRPICSYAKKKFMQNAEYQKLEWHDGDPLD</sequence>
<proteinExistence type="predicted"/>
<organism evidence="2 3">
    <name type="scientific">Weissella kandleri</name>
    <dbReference type="NCBI Taxonomy" id="1616"/>
    <lineage>
        <taxon>Bacteria</taxon>
        <taxon>Bacillati</taxon>
        <taxon>Bacillota</taxon>
        <taxon>Bacilli</taxon>
        <taxon>Lactobacillales</taxon>
        <taxon>Lactobacillaceae</taxon>
        <taxon>Weissella</taxon>
    </lineage>
</organism>
<dbReference type="Pfam" id="PF14542">
    <property type="entry name" value="Acetyltransf_CG"/>
    <property type="match status" value="1"/>
</dbReference>
<dbReference type="EMBL" id="JQBP01000006">
    <property type="protein sequence ID" value="KRN74721.1"/>
    <property type="molecule type" value="Genomic_DNA"/>
</dbReference>